<evidence type="ECO:0000313" key="3">
    <source>
        <dbReference type="EMBL" id="CAE8643667.1"/>
    </source>
</evidence>
<sequence length="159" mass="17338">MNMAMELFSRELNTSTPRNRTTACTDMNSHSSRSHLLVQIYGTMTNPEGKQFTSCITLVDLAGSERIAKSGVTGDRAKEAIAINKSLSALGDVINSRATKNSHTPYRNSTLTHLLQDSLGGDSKTLMLMQLNPCATHVEESMCSLQFGARVNAVEMVKK</sequence>
<dbReference type="GO" id="GO:0007018">
    <property type="term" value="P:microtubule-based movement"/>
    <property type="evidence" value="ECO:0007669"/>
    <property type="project" value="InterPro"/>
</dbReference>
<keyword evidence="4" id="KW-1185">Reference proteome</keyword>
<accession>A0A813I1J0</accession>
<evidence type="ECO:0000256" key="1">
    <source>
        <dbReference type="PROSITE-ProRule" id="PRU00283"/>
    </source>
</evidence>
<dbReference type="PANTHER" id="PTHR47972">
    <property type="entry name" value="KINESIN-LIKE PROTEIN KLP-3"/>
    <property type="match status" value="1"/>
</dbReference>
<dbReference type="GO" id="GO:0008017">
    <property type="term" value="F:microtubule binding"/>
    <property type="evidence" value="ECO:0007669"/>
    <property type="project" value="InterPro"/>
</dbReference>
<dbReference type="InterPro" id="IPR001752">
    <property type="entry name" value="Kinesin_motor_dom"/>
</dbReference>
<dbReference type="SMART" id="SM00129">
    <property type="entry name" value="KISc"/>
    <property type="match status" value="1"/>
</dbReference>
<dbReference type="EMBL" id="CAJNNV010033411">
    <property type="protein sequence ID" value="CAE8643667.1"/>
    <property type="molecule type" value="Genomic_DNA"/>
</dbReference>
<comment type="caution">
    <text evidence="1">Lacks conserved residue(s) required for the propagation of feature annotation.</text>
</comment>
<dbReference type="PROSITE" id="PS50067">
    <property type="entry name" value="KINESIN_MOTOR_2"/>
    <property type="match status" value="1"/>
</dbReference>
<evidence type="ECO:0000313" key="4">
    <source>
        <dbReference type="Proteomes" id="UP000654075"/>
    </source>
</evidence>
<gene>
    <name evidence="3" type="ORF">PGLA1383_LOCUS57979</name>
</gene>
<dbReference type="GO" id="GO:0005524">
    <property type="term" value="F:ATP binding"/>
    <property type="evidence" value="ECO:0007669"/>
    <property type="project" value="InterPro"/>
</dbReference>
<dbReference type="GO" id="GO:0015630">
    <property type="term" value="C:microtubule cytoskeleton"/>
    <property type="evidence" value="ECO:0007669"/>
    <property type="project" value="TreeGrafter"/>
</dbReference>
<feature type="domain" description="Kinesin motor" evidence="2">
    <location>
        <begin position="1"/>
        <end position="154"/>
    </location>
</feature>
<dbReference type="PANTHER" id="PTHR47972:SF28">
    <property type="entry name" value="KINESIN-LIKE PROTEIN KLP-3"/>
    <property type="match status" value="1"/>
</dbReference>
<comment type="similarity">
    <text evidence="1">Belongs to the TRAFAC class myosin-kinesin ATPase superfamily. Kinesin family.</text>
</comment>
<comment type="caution">
    <text evidence="3">The sequence shown here is derived from an EMBL/GenBank/DDBJ whole genome shotgun (WGS) entry which is preliminary data.</text>
</comment>
<evidence type="ECO:0000259" key="2">
    <source>
        <dbReference type="PROSITE" id="PS50067"/>
    </source>
</evidence>
<dbReference type="GO" id="GO:0003777">
    <property type="term" value="F:microtubule motor activity"/>
    <property type="evidence" value="ECO:0007669"/>
    <property type="project" value="InterPro"/>
</dbReference>
<dbReference type="Gene3D" id="3.40.850.10">
    <property type="entry name" value="Kinesin motor domain"/>
    <property type="match status" value="1"/>
</dbReference>
<dbReference type="Proteomes" id="UP000654075">
    <property type="component" value="Unassembled WGS sequence"/>
</dbReference>
<proteinExistence type="inferred from homology"/>
<organism evidence="3 4">
    <name type="scientific">Polarella glacialis</name>
    <name type="common">Dinoflagellate</name>
    <dbReference type="NCBI Taxonomy" id="89957"/>
    <lineage>
        <taxon>Eukaryota</taxon>
        <taxon>Sar</taxon>
        <taxon>Alveolata</taxon>
        <taxon>Dinophyceae</taxon>
        <taxon>Suessiales</taxon>
        <taxon>Suessiaceae</taxon>
        <taxon>Polarella</taxon>
    </lineage>
</organism>
<dbReference type="InterPro" id="IPR036961">
    <property type="entry name" value="Kinesin_motor_dom_sf"/>
</dbReference>
<dbReference type="SUPFAM" id="SSF52540">
    <property type="entry name" value="P-loop containing nucleoside triphosphate hydrolases"/>
    <property type="match status" value="1"/>
</dbReference>
<dbReference type="OrthoDB" id="3176171at2759"/>
<dbReference type="OMA" id="ERMGRTH"/>
<dbReference type="InterPro" id="IPR027417">
    <property type="entry name" value="P-loop_NTPase"/>
</dbReference>
<dbReference type="PRINTS" id="PR00380">
    <property type="entry name" value="KINESINHEAVY"/>
</dbReference>
<dbReference type="InterPro" id="IPR027640">
    <property type="entry name" value="Kinesin-like_fam"/>
</dbReference>
<protein>
    <recommendedName>
        <fullName evidence="2">Kinesin motor domain-containing protein</fullName>
    </recommendedName>
</protein>
<name>A0A813I1J0_POLGL</name>
<dbReference type="AlphaFoldDB" id="A0A813I1J0"/>
<reference evidence="3" key="1">
    <citation type="submission" date="2021-02" db="EMBL/GenBank/DDBJ databases">
        <authorList>
            <person name="Dougan E. K."/>
            <person name="Rhodes N."/>
            <person name="Thang M."/>
            <person name="Chan C."/>
        </authorList>
    </citation>
    <scope>NUCLEOTIDE SEQUENCE</scope>
</reference>
<dbReference type="Pfam" id="PF00225">
    <property type="entry name" value="Kinesin"/>
    <property type="match status" value="1"/>
</dbReference>